<dbReference type="AlphaFoldDB" id="W9QW60"/>
<dbReference type="Gene3D" id="3.30.420.10">
    <property type="entry name" value="Ribonuclease H-like superfamily/Ribonuclease H"/>
    <property type="match status" value="1"/>
</dbReference>
<dbReference type="Proteomes" id="UP000030645">
    <property type="component" value="Unassembled WGS sequence"/>
</dbReference>
<evidence type="ECO:0000313" key="1">
    <source>
        <dbReference type="EMBL" id="EXB55974.1"/>
    </source>
</evidence>
<dbReference type="InterPro" id="IPR036397">
    <property type="entry name" value="RNaseH_sf"/>
</dbReference>
<reference evidence="2" key="1">
    <citation type="submission" date="2013-01" db="EMBL/GenBank/DDBJ databases">
        <title>Draft Genome Sequence of a Mulberry Tree, Morus notabilis C.K. Schneid.</title>
        <authorList>
            <person name="He N."/>
            <person name="Zhao S."/>
        </authorList>
    </citation>
    <scope>NUCLEOTIDE SEQUENCE</scope>
</reference>
<sequence length="113" mass="12877">MSVTHCFQTSETAEIETTVITHESAHDEALTSVLYEMTEESHDRTNVVGFGIEKSFTSSENDQFVTEKVAVLKLCVGNYCLIVNRTAYSFHEDPNFFSQVSQLLNNHFGWYEN</sequence>
<dbReference type="GO" id="GO:0003676">
    <property type="term" value="F:nucleic acid binding"/>
    <property type="evidence" value="ECO:0007669"/>
    <property type="project" value="InterPro"/>
</dbReference>
<gene>
    <name evidence="1" type="ORF">L484_018760</name>
</gene>
<proteinExistence type="predicted"/>
<organism evidence="1 2">
    <name type="scientific">Morus notabilis</name>
    <dbReference type="NCBI Taxonomy" id="981085"/>
    <lineage>
        <taxon>Eukaryota</taxon>
        <taxon>Viridiplantae</taxon>
        <taxon>Streptophyta</taxon>
        <taxon>Embryophyta</taxon>
        <taxon>Tracheophyta</taxon>
        <taxon>Spermatophyta</taxon>
        <taxon>Magnoliopsida</taxon>
        <taxon>eudicotyledons</taxon>
        <taxon>Gunneridae</taxon>
        <taxon>Pentapetalae</taxon>
        <taxon>rosids</taxon>
        <taxon>fabids</taxon>
        <taxon>Rosales</taxon>
        <taxon>Moraceae</taxon>
        <taxon>Moreae</taxon>
        <taxon>Morus</taxon>
    </lineage>
</organism>
<name>W9QW60_9ROSA</name>
<accession>W9QW60</accession>
<protein>
    <submittedName>
        <fullName evidence="1">Uncharacterized protein</fullName>
    </submittedName>
</protein>
<evidence type="ECO:0000313" key="2">
    <source>
        <dbReference type="Proteomes" id="UP000030645"/>
    </source>
</evidence>
<dbReference type="EMBL" id="KE344275">
    <property type="protein sequence ID" value="EXB55974.1"/>
    <property type="molecule type" value="Genomic_DNA"/>
</dbReference>
<keyword evidence="2" id="KW-1185">Reference proteome</keyword>